<evidence type="ECO:0000256" key="3">
    <source>
        <dbReference type="ARBA" id="ARBA00023163"/>
    </source>
</evidence>
<keyword evidence="4" id="KW-0539">Nucleus</keyword>
<dbReference type="GO" id="GO:0048731">
    <property type="term" value="P:system development"/>
    <property type="evidence" value="ECO:0007669"/>
    <property type="project" value="TreeGrafter"/>
</dbReference>
<keyword evidence="3" id="KW-0804">Transcription</keyword>
<keyword evidence="2" id="KW-0238">DNA-binding</keyword>
<dbReference type="Proteomes" id="UP000834106">
    <property type="component" value="Chromosome 13"/>
</dbReference>
<dbReference type="InterPro" id="IPR003441">
    <property type="entry name" value="NAC-dom"/>
</dbReference>
<accession>A0AAD1ZT55</accession>
<feature type="domain" description="NAC" evidence="5">
    <location>
        <begin position="3"/>
        <end position="168"/>
    </location>
</feature>
<evidence type="ECO:0000256" key="4">
    <source>
        <dbReference type="ARBA" id="ARBA00023242"/>
    </source>
</evidence>
<protein>
    <recommendedName>
        <fullName evidence="5">NAC domain-containing protein</fullName>
    </recommendedName>
</protein>
<dbReference type="PROSITE" id="PS51005">
    <property type="entry name" value="NAC"/>
    <property type="match status" value="1"/>
</dbReference>
<dbReference type="GO" id="GO:0003677">
    <property type="term" value="F:DNA binding"/>
    <property type="evidence" value="ECO:0007669"/>
    <property type="project" value="UniProtKB-KW"/>
</dbReference>
<evidence type="ECO:0000256" key="1">
    <source>
        <dbReference type="ARBA" id="ARBA00023015"/>
    </source>
</evidence>
<dbReference type="GO" id="GO:0006355">
    <property type="term" value="P:regulation of DNA-templated transcription"/>
    <property type="evidence" value="ECO:0007669"/>
    <property type="project" value="InterPro"/>
</dbReference>
<dbReference type="SUPFAM" id="SSF101941">
    <property type="entry name" value="NAC domain"/>
    <property type="match status" value="1"/>
</dbReference>
<evidence type="ECO:0000256" key="2">
    <source>
        <dbReference type="ARBA" id="ARBA00023125"/>
    </source>
</evidence>
<reference evidence="6" key="1">
    <citation type="submission" date="2023-05" db="EMBL/GenBank/DDBJ databases">
        <authorList>
            <person name="Huff M."/>
        </authorList>
    </citation>
    <scope>NUCLEOTIDE SEQUENCE</scope>
</reference>
<gene>
    <name evidence="6" type="ORF">FPE_LOCUS21181</name>
</gene>
<proteinExistence type="predicted"/>
<keyword evidence="1" id="KW-0805">Transcription regulation</keyword>
<dbReference type="EMBL" id="OU503048">
    <property type="protein sequence ID" value="CAI9773751.1"/>
    <property type="molecule type" value="Genomic_DNA"/>
</dbReference>
<evidence type="ECO:0000313" key="7">
    <source>
        <dbReference type="Proteomes" id="UP000834106"/>
    </source>
</evidence>
<dbReference type="PANTHER" id="PTHR31719:SF164">
    <property type="entry name" value="NAC DOMAIN-CONTAINING PROTEIN"/>
    <property type="match status" value="1"/>
</dbReference>
<dbReference type="AlphaFoldDB" id="A0AAD1ZT55"/>
<dbReference type="Gene3D" id="2.170.150.80">
    <property type="entry name" value="NAC domain"/>
    <property type="match status" value="1"/>
</dbReference>
<keyword evidence="7" id="KW-1185">Reference proteome</keyword>
<evidence type="ECO:0000313" key="6">
    <source>
        <dbReference type="EMBL" id="CAI9773751.1"/>
    </source>
</evidence>
<dbReference type="InterPro" id="IPR036093">
    <property type="entry name" value="NAC_dom_sf"/>
</dbReference>
<organism evidence="6 7">
    <name type="scientific">Fraxinus pennsylvanica</name>
    <dbReference type="NCBI Taxonomy" id="56036"/>
    <lineage>
        <taxon>Eukaryota</taxon>
        <taxon>Viridiplantae</taxon>
        <taxon>Streptophyta</taxon>
        <taxon>Embryophyta</taxon>
        <taxon>Tracheophyta</taxon>
        <taxon>Spermatophyta</taxon>
        <taxon>Magnoliopsida</taxon>
        <taxon>eudicotyledons</taxon>
        <taxon>Gunneridae</taxon>
        <taxon>Pentapetalae</taxon>
        <taxon>asterids</taxon>
        <taxon>lamiids</taxon>
        <taxon>Lamiales</taxon>
        <taxon>Oleaceae</taxon>
        <taxon>Oleeae</taxon>
        <taxon>Fraxinus</taxon>
    </lineage>
</organism>
<name>A0AAD1ZT55_9LAMI</name>
<dbReference type="Pfam" id="PF02365">
    <property type="entry name" value="NAM"/>
    <property type="match status" value="1"/>
</dbReference>
<evidence type="ECO:0000259" key="5">
    <source>
        <dbReference type="PROSITE" id="PS51005"/>
    </source>
</evidence>
<dbReference type="PANTHER" id="PTHR31719">
    <property type="entry name" value="NAC TRANSCRIPTION FACTOR 56"/>
    <property type="match status" value="1"/>
</dbReference>
<sequence length="276" mass="31525">MNFPPGYRFQPTDEELILFYLQKKAKNLPMPWNSSIVERDLYGEHATPWNVFSDNDPWDISISRGKDGTNSMKITLYVFTKLLKIGKKRTERRAGCGTWDGQTGAKMIKNCNGEIIGSSKMLSFEAKEDSDAIKKIHGHWIMHEYSLDGVSLNEHTSKDYVICKITRILMAPRDQPDVVQFADEIGTAIRGGENPRIDEELSKKRCTTVEDCPHANKKAKVQDSSMDDMQEVFGSLDPLLPENEQFSFEFPETGEEVSSYDRFRQQLAADDDIIWL</sequence>